<feature type="transmembrane region" description="Helical" evidence="1">
    <location>
        <begin position="12"/>
        <end position="33"/>
    </location>
</feature>
<feature type="transmembrane region" description="Helical" evidence="1">
    <location>
        <begin position="123"/>
        <end position="141"/>
    </location>
</feature>
<feature type="transmembrane region" description="Helical" evidence="1">
    <location>
        <begin position="39"/>
        <end position="58"/>
    </location>
</feature>
<evidence type="ECO:0000313" key="4">
    <source>
        <dbReference type="Proteomes" id="UP001139646"/>
    </source>
</evidence>
<accession>A0ABS9X103</accession>
<dbReference type="EMBL" id="JAKKSL010000002">
    <property type="protein sequence ID" value="MCI2283942.1"/>
    <property type="molecule type" value="Genomic_DNA"/>
</dbReference>
<proteinExistence type="predicted"/>
<comment type="caution">
    <text evidence="3">The sequence shown here is derived from an EMBL/GenBank/DDBJ whole genome shotgun (WGS) entry which is preliminary data.</text>
</comment>
<gene>
    <name evidence="3" type="ORF">L3081_11695</name>
</gene>
<organism evidence="3 4">
    <name type="scientific">Colwellia maritima</name>
    <dbReference type="NCBI Taxonomy" id="2912588"/>
    <lineage>
        <taxon>Bacteria</taxon>
        <taxon>Pseudomonadati</taxon>
        <taxon>Pseudomonadota</taxon>
        <taxon>Gammaproteobacteria</taxon>
        <taxon>Alteromonadales</taxon>
        <taxon>Colwelliaceae</taxon>
        <taxon>Colwellia</taxon>
    </lineage>
</organism>
<keyword evidence="1" id="KW-0812">Transmembrane</keyword>
<dbReference type="RefSeq" id="WP_242286299.1">
    <property type="nucleotide sequence ID" value="NZ_JAKKSL010000002.1"/>
</dbReference>
<feature type="transmembrane region" description="Helical" evidence="1">
    <location>
        <begin position="79"/>
        <end position="103"/>
    </location>
</feature>
<dbReference type="Pfam" id="PF14358">
    <property type="entry name" value="DUF4405"/>
    <property type="match status" value="1"/>
</dbReference>
<dbReference type="SUPFAM" id="SSF81342">
    <property type="entry name" value="Transmembrane di-heme cytochromes"/>
    <property type="match status" value="1"/>
</dbReference>
<protein>
    <submittedName>
        <fullName evidence="3">DUF4405 domain-containing protein</fullName>
    </submittedName>
</protein>
<dbReference type="Proteomes" id="UP001139646">
    <property type="component" value="Unassembled WGS sequence"/>
</dbReference>
<feature type="domain" description="Flavinylation-associated cytochrome" evidence="2">
    <location>
        <begin position="80"/>
        <end position="139"/>
    </location>
</feature>
<name>A0ABS9X103_9GAMM</name>
<evidence type="ECO:0000259" key="2">
    <source>
        <dbReference type="Pfam" id="PF14358"/>
    </source>
</evidence>
<dbReference type="InterPro" id="IPR016174">
    <property type="entry name" value="Di-haem_cyt_TM"/>
</dbReference>
<keyword evidence="1" id="KW-1133">Transmembrane helix</keyword>
<sequence length="157" mass="18625">MFEWKQSLQKTRYVMDLIFLISFMIISAPQSTGILLHEWLSIVFIIPFIIHLLLHWDWIKQSFKRLCSNISAKERFNTVWNYLLYVMMLIVIASGFLVSEVLLPDLNITIQIQDFWSKIHHDSATLIMPMLGVHLALHWRYRIVKLTNKIRVKKATV</sequence>
<dbReference type="InterPro" id="IPR025517">
    <property type="entry name" value="DUF4405"/>
</dbReference>
<reference evidence="3" key="1">
    <citation type="submission" date="2022-01" db="EMBL/GenBank/DDBJ databases">
        <title>Colwellia maritima, isolated from seawater.</title>
        <authorList>
            <person name="Kristyanto S."/>
            <person name="Jung J."/>
            <person name="Jeon C.O."/>
        </authorList>
    </citation>
    <scope>NUCLEOTIDE SEQUENCE</scope>
    <source>
        <strain evidence="3">MSW7</strain>
    </source>
</reference>
<evidence type="ECO:0000313" key="3">
    <source>
        <dbReference type="EMBL" id="MCI2283942.1"/>
    </source>
</evidence>
<keyword evidence="4" id="KW-1185">Reference proteome</keyword>
<keyword evidence="1" id="KW-0472">Membrane</keyword>
<evidence type="ECO:0000256" key="1">
    <source>
        <dbReference type="SAM" id="Phobius"/>
    </source>
</evidence>